<comment type="subcellular location">
    <subcellularLocation>
        <location evidence="1 5">Secreted</location>
    </subcellularLocation>
</comment>
<dbReference type="Proteomes" id="UP000237271">
    <property type="component" value="Unassembled WGS sequence"/>
</dbReference>
<keyword evidence="3 5" id="KW-0964">Secreted</keyword>
<dbReference type="InterPro" id="IPR031825">
    <property type="entry name" value="RXLR"/>
</dbReference>
<accession>A0A2P4XM39</accession>
<gene>
    <name evidence="6" type="ORF">PHPALM_17485</name>
</gene>
<evidence type="ECO:0000313" key="6">
    <source>
        <dbReference type="EMBL" id="POM66626.1"/>
    </source>
</evidence>
<evidence type="ECO:0000256" key="1">
    <source>
        <dbReference type="ARBA" id="ARBA00004613"/>
    </source>
</evidence>
<keyword evidence="4 5" id="KW-0732">Signal</keyword>
<evidence type="ECO:0000256" key="2">
    <source>
        <dbReference type="ARBA" id="ARBA00010400"/>
    </source>
</evidence>
<evidence type="ECO:0000256" key="5">
    <source>
        <dbReference type="RuleBase" id="RU367124"/>
    </source>
</evidence>
<comment type="function">
    <text evidence="5">Effector that suppresses plant defense responses during pathogen infection.</text>
</comment>
<comment type="caution">
    <text evidence="6">The sequence shown here is derived from an EMBL/GenBank/DDBJ whole genome shotgun (WGS) entry which is preliminary data.</text>
</comment>
<comment type="similarity">
    <text evidence="2 5">Belongs to the RxLR effector family.</text>
</comment>
<evidence type="ECO:0000313" key="7">
    <source>
        <dbReference type="Proteomes" id="UP000237271"/>
    </source>
</evidence>
<reference evidence="6 7" key="1">
    <citation type="journal article" date="2017" name="Genome Biol. Evol.">
        <title>Phytophthora megakarya and P. palmivora, closely related causal agents of cacao black pod rot, underwent increases in genome sizes and gene numbers by different mechanisms.</title>
        <authorList>
            <person name="Ali S.S."/>
            <person name="Shao J."/>
            <person name="Lary D.J."/>
            <person name="Kronmiller B."/>
            <person name="Shen D."/>
            <person name="Strem M.D."/>
            <person name="Amoako-Attah I."/>
            <person name="Akrofi A.Y."/>
            <person name="Begoude B.A."/>
            <person name="Ten Hoopen G.M."/>
            <person name="Coulibaly K."/>
            <person name="Kebe B.I."/>
            <person name="Melnick R.L."/>
            <person name="Guiltinan M.J."/>
            <person name="Tyler B.M."/>
            <person name="Meinhardt L.W."/>
            <person name="Bailey B.A."/>
        </authorList>
    </citation>
    <scope>NUCLEOTIDE SEQUENCE [LARGE SCALE GENOMIC DNA]</scope>
    <source>
        <strain evidence="7">sbr112.9</strain>
    </source>
</reference>
<feature type="signal peptide" evidence="5">
    <location>
        <begin position="1"/>
        <end position="19"/>
    </location>
</feature>
<evidence type="ECO:0000256" key="4">
    <source>
        <dbReference type="ARBA" id="ARBA00022729"/>
    </source>
</evidence>
<evidence type="ECO:0000256" key="3">
    <source>
        <dbReference type="ARBA" id="ARBA00022525"/>
    </source>
</evidence>
<dbReference type="OrthoDB" id="126302at2759"/>
<protein>
    <recommendedName>
        <fullName evidence="5">RxLR effector protein</fullName>
    </recommendedName>
</protein>
<feature type="chain" id="PRO_5044951356" description="RxLR effector protein" evidence="5">
    <location>
        <begin position="20"/>
        <end position="190"/>
    </location>
</feature>
<keyword evidence="7" id="KW-1185">Reference proteome</keyword>
<dbReference type="EMBL" id="NCKW01009568">
    <property type="protein sequence ID" value="POM66626.1"/>
    <property type="molecule type" value="Genomic_DNA"/>
</dbReference>
<sequence>MRLSCVLLAAAATHLAVEGFSPSHDTKPILSKGTDMQSTTIDNLEKDWSSRSLRRGDIHADIKNNDTGDEERVMPKLDRVVSDLTDDGVNAALKLTRSKSLSSVNPDEELAALKGLYQHIKGQVTPVFKDLAEVKKLNPLQAADEWKIWNKFNTMSMDELASDPFYLFWMKYKQYWDKRYGTAYMDNPAT</sequence>
<dbReference type="Pfam" id="PF16810">
    <property type="entry name" value="RXLR"/>
    <property type="match status" value="1"/>
</dbReference>
<name>A0A2P4XM39_9STRA</name>
<organism evidence="6 7">
    <name type="scientific">Phytophthora palmivora</name>
    <dbReference type="NCBI Taxonomy" id="4796"/>
    <lineage>
        <taxon>Eukaryota</taxon>
        <taxon>Sar</taxon>
        <taxon>Stramenopiles</taxon>
        <taxon>Oomycota</taxon>
        <taxon>Peronosporomycetes</taxon>
        <taxon>Peronosporales</taxon>
        <taxon>Peronosporaceae</taxon>
        <taxon>Phytophthora</taxon>
    </lineage>
</organism>
<dbReference type="AlphaFoldDB" id="A0A2P4XM39"/>
<proteinExistence type="inferred from homology"/>
<comment type="domain">
    <text evidence="5">The RxLR-dEER motif acts to carry the protein into the host cell cytoplasm through binding to cell surface phosphatidylinositol-3-phosphate.</text>
</comment>